<reference evidence="3" key="1">
    <citation type="submission" date="2016-05" db="EMBL/GenBank/DDBJ databases">
        <title>Comparative genomics of biotechnologically important yeasts.</title>
        <authorList>
            <consortium name="DOE Joint Genome Institute"/>
            <person name="Riley R."/>
            <person name="Haridas S."/>
            <person name="Wolfe K.H."/>
            <person name="Lopes M.R."/>
            <person name="Hittinger C.T."/>
            <person name="Goker M."/>
            <person name="Salamov A."/>
            <person name="Wisecaver J."/>
            <person name="Long T.M."/>
            <person name="Aerts A.L."/>
            <person name="Barry K."/>
            <person name="Choi C."/>
            <person name="Clum A."/>
            <person name="Coughlan A.Y."/>
            <person name="Deshpande S."/>
            <person name="Douglass A.P."/>
            <person name="Hanson S.J."/>
            <person name="Klenk H.-P."/>
            <person name="Labutti K."/>
            <person name="Lapidus A."/>
            <person name="Lindquist E."/>
            <person name="Lipzen A."/>
            <person name="Meier-Kolthoff J.P."/>
            <person name="Ohm R.A."/>
            <person name="Otillar R.P."/>
            <person name="Pangilinan J."/>
            <person name="Peng Y."/>
            <person name="Rokas A."/>
            <person name="Rosa C.A."/>
            <person name="Scheuner C."/>
            <person name="Sibirny A.A."/>
            <person name="Slot J.C."/>
            <person name="Stielow J.B."/>
            <person name="Sun H."/>
            <person name="Kurtzman C.P."/>
            <person name="Blackwell M."/>
            <person name="Grigoriev I.V."/>
            <person name="Jeffries T.W."/>
        </authorList>
    </citation>
    <scope>NUCLEOTIDE SEQUENCE [LARGE SCALE GENOMIC DNA]</scope>
    <source>
        <strain evidence="3">NRRL Y-1933</strain>
    </source>
</reference>
<feature type="region of interest" description="Disordered" evidence="1">
    <location>
        <begin position="1"/>
        <end position="44"/>
    </location>
</feature>
<dbReference type="Proteomes" id="UP000095085">
    <property type="component" value="Unassembled WGS sequence"/>
</dbReference>
<feature type="compositionally biased region" description="Low complexity" evidence="1">
    <location>
        <begin position="10"/>
        <end position="31"/>
    </location>
</feature>
<evidence type="ECO:0000313" key="3">
    <source>
        <dbReference type="Proteomes" id="UP000095085"/>
    </source>
</evidence>
<gene>
    <name evidence="2" type="ORF">HYPBUDRAFT_153510</name>
</gene>
<dbReference type="AlphaFoldDB" id="A0A1E4RFA6"/>
<accession>A0A1E4RFA6</accession>
<proteinExistence type="predicted"/>
<dbReference type="GeneID" id="30996132"/>
<evidence type="ECO:0000256" key="1">
    <source>
        <dbReference type="SAM" id="MobiDB-lite"/>
    </source>
</evidence>
<sequence length="57" mass="6192">MKIQLQQLLPATTTTPPPTNTTSATSTTTTAEHGQDRQCSKQKPVHLLSKAAEKIFN</sequence>
<dbReference type="EMBL" id="KV454543">
    <property type="protein sequence ID" value="ODV65911.1"/>
    <property type="molecule type" value="Genomic_DNA"/>
</dbReference>
<protein>
    <submittedName>
        <fullName evidence="2">Uncharacterized protein</fullName>
    </submittedName>
</protein>
<organism evidence="2 3">
    <name type="scientific">Hyphopichia burtonii NRRL Y-1933</name>
    <dbReference type="NCBI Taxonomy" id="984485"/>
    <lineage>
        <taxon>Eukaryota</taxon>
        <taxon>Fungi</taxon>
        <taxon>Dikarya</taxon>
        <taxon>Ascomycota</taxon>
        <taxon>Saccharomycotina</taxon>
        <taxon>Pichiomycetes</taxon>
        <taxon>Debaryomycetaceae</taxon>
        <taxon>Hyphopichia</taxon>
    </lineage>
</organism>
<dbReference type="RefSeq" id="XP_020074978.1">
    <property type="nucleotide sequence ID" value="XM_020221583.1"/>
</dbReference>
<keyword evidence="3" id="KW-1185">Reference proteome</keyword>
<evidence type="ECO:0000313" key="2">
    <source>
        <dbReference type="EMBL" id="ODV65911.1"/>
    </source>
</evidence>
<name>A0A1E4RFA6_9ASCO</name>